<sequence>MVKRTRSNRGIASRLYGPLHRLFNFSGKTVGVATNTARNVVKRGIKAVNNVGLAAASGVNAAGRNLVGKTRKNRRGSRKNRTSRR</sequence>
<accession>A0A6C0BBC7</accession>
<dbReference type="EMBL" id="MN739108">
    <property type="protein sequence ID" value="QHS89350.1"/>
    <property type="molecule type" value="Genomic_DNA"/>
</dbReference>
<feature type="compositionally biased region" description="Basic residues" evidence="1">
    <location>
        <begin position="69"/>
        <end position="85"/>
    </location>
</feature>
<evidence type="ECO:0000256" key="1">
    <source>
        <dbReference type="SAM" id="MobiDB-lite"/>
    </source>
</evidence>
<name>A0A6C0BBC7_9ZZZZ</name>
<reference evidence="2" key="1">
    <citation type="journal article" date="2020" name="Nature">
        <title>Giant virus diversity and host interactions through global metagenomics.</title>
        <authorList>
            <person name="Schulz F."/>
            <person name="Roux S."/>
            <person name="Paez-Espino D."/>
            <person name="Jungbluth S."/>
            <person name="Walsh D.A."/>
            <person name="Denef V.J."/>
            <person name="McMahon K.D."/>
            <person name="Konstantinidis K.T."/>
            <person name="Eloe-Fadrosh E.A."/>
            <person name="Kyrpides N.C."/>
            <person name="Woyke T."/>
        </authorList>
    </citation>
    <scope>NUCLEOTIDE SEQUENCE</scope>
    <source>
        <strain evidence="2">GVMAG-M-3300010158-60</strain>
    </source>
</reference>
<feature type="region of interest" description="Disordered" evidence="1">
    <location>
        <begin position="62"/>
        <end position="85"/>
    </location>
</feature>
<protein>
    <submittedName>
        <fullName evidence="2">Uncharacterized protein</fullName>
    </submittedName>
</protein>
<organism evidence="2">
    <name type="scientific">viral metagenome</name>
    <dbReference type="NCBI Taxonomy" id="1070528"/>
    <lineage>
        <taxon>unclassified sequences</taxon>
        <taxon>metagenomes</taxon>
        <taxon>organismal metagenomes</taxon>
    </lineage>
</organism>
<dbReference type="AlphaFoldDB" id="A0A6C0BBC7"/>
<proteinExistence type="predicted"/>
<evidence type="ECO:0000313" key="2">
    <source>
        <dbReference type="EMBL" id="QHS89350.1"/>
    </source>
</evidence>